<keyword evidence="2" id="KW-1185">Reference proteome</keyword>
<reference evidence="1 2" key="1">
    <citation type="submission" date="2019-02" db="EMBL/GenBank/DDBJ databases">
        <authorList>
            <person name="Lehtovirta-Morley E L."/>
        </authorList>
    </citation>
    <scope>NUCLEOTIDE SEQUENCE [LARGE SCALE GENOMIC DNA]</scope>
    <source>
        <strain evidence="1">NFRAN1</strain>
    </source>
</reference>
<sequence>MPIITIAVASMALTPVLLVQNAHAASHYCADETKKSSAKIQGCKDGWYDHNHCYSYKGVSEQYDQVTQSIGIRENVNKNYLSFNLDRECCNGFG</sequence>
<gene>
    <name evidence="1" type="ORF">NFRAN_0436</name>
</gene>
<dbReference type="RefSeq" id="WP_134482812.1">
    <property type="nucleotide sequence ID" value="NZ_LR216287.1"/>
</dbReference>
<dbReference type="GeneID" id="39419973"/>
<protein>
    <submittedName>
        <fullName evidence="1">Uncharacterized protein</fullName>
    </submittedName>
</protein>
<evidence type="ECO:0000313" key="2">
    <source>
        <dbReference type="Proteomes" id="UP000294299"/>
    </source>
</evidence>
<dbReference type="AlphaFoldDB" id="A0A484IAQ0"/>
<dbReference type="EMBL" id="LR216287">
    <property type="protein sequence ID" value="VFJ12757.1"/>
    <property type="molecule type" value="Genomic_DNA"/>
</dbReference>
<dbReference type="Proteomes" id="UP000294299">
    <property type="component" value="Chromosome NFRAN"/>
</dbReference>
<accession>A0A484IAQ0</accession>
<dbReference type="OrthoDB" id="8981at2157"/>
<name>A0A484IAQ0_9ARCH</name>
<proteinExistence type="predicted"/>
<evidence type="ECO:0000313" key="1">
    <source>
        <dbReference type="EMBL" id="VFJ12757.1"/>
    </source>
</evidence>
<dbReference type="KEGG" id="nfn:NFRAN_0436"/>
<organism evidence="1 2">
    <name type="scientific">Candidatus Nitrosocosmicus franklandianus</name>
    <dbReference type="NCBI Taxonomy" id="1798806"/>
    <lineage>
        <taxon>Archaea</taxon>
        <taxon>Nitrososphaerota</taxon>
        <taxon>Nitrososphaeria</taxon>
        <taxon>Nitrososphaerales</taxon>
        <taxon>Nitrososphaeraceae</taxon>
        <taxon>Candidatus Nitrosocosmicus</taxon>
    </lineage>
</organism>